<dbReference type="EMBL" id="MAXA01000213">
    <property type="protein sequence ID" value="OHV28207.1"/>
    <property type="molecule type" value="Genomic_DNA"/>
</dbReference>
<evidence type="ECO:0000313" key="3">
    <source>
        <dbReference type="Proteomes" id="UP000179769"/>
    </source>
</evidence>
<reference evidence="3" key="1">
    <citation type="submission" date="2016-07" db="EMBL/GenBank/DDBJ databases">
        <title>Frankia sp. NRRL B-16219 Genome sequencing.</title>
        <authorList>
            <person name="Ghodhbane-Gtari F."/>
            <person name="Swanson E."/>
            <person name="Gueddou A."/>
            <person name="Louati M."/>
            <person name="Nouioui I."/>
            <person name="Hezbri K."/>
            <person name="Abebe-Akele F."/>
            <person name="Simpson S."/>
            <person name="Morris K."/>
            <person name="Thomas K."/>
            <person name="Gtari M."/>
            <person name="Tisa L.S."/>
        </authorList>
    </citation>
    <scope>NUCLEOTIDE SEQUENCE [LARGE SCALE GENOMIC DNA]</scope>
    <source>
        <strain evidence="3">NRRL B-16219</strain>
    </source>
</reference>
<dbReference type="AlphaFoldDB" id="A0A1S1Q3R8"/>
<evidence type="ECO:0000256" key="1">
    <source>
        <dbReference type="SAM" id="MobiDB-lite"/>
    </source>
</evidence>
<evidence type="ECO:0000313" key="2">
    <source>
        <dbReference type="EMBL" id="OHV28207.1"/>
    </source>
</evidence>
<accession>A0A1S1Q3R8</accession>
<feature type="region of interest" description="Disordered" evidence="1">
    <location>
        <begin position="25"/>
        <end position="78"/>
    </location>
</feature>
<organism evidence="2 3">
    <name type="scientific">Parafrankia soli</name>
    <dbReference type="NCBI Taxonomy" id="2599596"/>
    <lineage>
        <taxon>Bacteria</taxon>
        <taxon>Bacillati</taxon>
        <taxon>Actinomycetota</taxon>
        <taxon>Actinomycetes</taxon>
        <taxon>Frankiales</taxon>
        <taxon>Frankiaceae</taxon>
        <taxon>Parafrankia</taxon>
    </lineage>
</organism>
<gene>
    <name evidence="2" type="ORF">BBK14_03285</name>
</gene>
<comment type="caution">
    <text evidence="2">The sequence shown here is derived from an EMBL/GenBank/DDBJ whole genome shotgun (WGS) entry which is preliminary data.</text>
</comment>
<protein>
    <submittedName>
        <fullName evidence="2">Uncharacterized protein</fullName>
    </submittedName>
</protein>
<name>A0A1S1Q3R8_9ACTN</name>
<keyword evidence="3" id="KW-1185">Reference proteome</keyword>
<sequence>MHIDATTLLDIRPRDLLVEVGGALSHRGPTELGDGTAPPRTPHCGRQRCGTTPAGPIRRQPLGSRPAAVGPKKTTDGA</sequence>
<dbReference type="Proteomes" id="UP000179769">
    <property type="component" value="Unassembled WGS sequence"/>
</dbReference>
<proteinExistence type="predicted"/>